<dbReference type="EMBL" id="NWTK01000021">
    <property type="protein sequence ID" value="PKR48953.1"/>
    <property type="molecule type" value="Genomic_DNA"/>
</dbReference>
<gene>
    <name evidence="1" type="ORF">COO20_23670</name>
</gene>
<evidence type="ECO:0000313" key="2">
    <source>
        <dbReference type="Proteomes" id="UP000233597"/>
    </source>
</evidence>
<dbReference type="AlphaFoldDB" id="A0A2N3KET2"/>
<proteinExistence type="predicted"/>
<dbReference type="Proteomes" id="UP000233597">
    <property type="component" value="Unassembled WGS sequence"/>
</dbReference>
<comment type="caution">
    <text evidence="1">The sequence shown here is derived from an EMBL/GenBank/DDBJ whole genome shotgun (WGS) entry which is preliminary data.</text>
</comment>
<protein>
    <submittedName>
        <fullName evidence="1">Uncharacterized protein</fullName>
    </submittedName>
</protein>
<evidence type="ECO:0000313" key="1">
    <source>
        <dbReference type="EMBL" id="PKR48953.1"/>
    </source>
</evidence>
<accession>A0A2N3KET2</accession>
<organism evidence="1 2">
    <name type="scientific">Thalassospira marina</name>
    <dbReference type="NCBI Taxonomy" id="2048283"/>
    <lineage>
        <taxon>Bacteria</taxon>
        <taxon>Pseudomonadati</taxon>
        <taxon>Pseudomonadota</taxon>
        <taxon>Alphaproteobacteria</taxon>
        <taxon>Rhodospirillales</taxon>
        <taxon>Thalassospiraceae</taxon>
        <taxon>Thalassospira</taxon>
    </lineage>
</organism>
<sequence length="88" mass="9865">MAPVQTGNNTCFISTVLITALRVQMYLRPAWTCGPLFFVQRYYLARNKKGRNLAVSSFFKPAVAQTGYAENSVANREAFTRESKSLPV</sequence>
<name>A0A2N3KET2_9PROT</name>
<reference evidence="1 2" key="1">
    <citation type="submission" date="2017-09" db="EMBL/GenBank/DDBJ databases">
        <title>Biodiversity and function of Thalassospira species in the particle-attached aromatic-hydrocarbon-degrading consortia from the surface seawater of the South China Sea.</title>
        <authorList>
            <person name="Dong C."/>
            <person name="Liu R."/>
            <person name="Shao Z."/>
        </authorList>
    </citation>
    <scope>NUCLEOTIDE SEQUENCE [LARGE SCALE GENOMIC DNA]</scope>
    <source>
        <strain evidence="1 2">CSC1P2</strain>
    </source>
</reference>